<evidence type="ECO:0000313" key="12">
    <source>
        <dbReference type="Proteomes" id="UP000835052"/>
    </source>
</evidence>
<sequence length="336" mass="38058">MSFYGVHEHPQEPLAFDHDSAAKQHWEPLPMHEMTPSPSAYSYYNQGMTPSPPTYAYQNQEALEAGSPTDTMMQGNPPSNQWNYVNHSPANAYYEEPRAAPLPHINSLMKETKDEYEFFAQHSGMASDYSVEKLTSMPLTDYSLHIPTENPQSYADFANASMLGHPTDVLPTVTFAPNPLHASYAMAVNHVHPASAHFPLFDFTLQTLHPIYEPPVMQPSPQPVQAQLAQIPQPTYAASTHNNYTPPPQDPLVQRPMIKKRLPAVQCHVNSVCANCKTRETTLWRRNQDGDIECNACNLYFRKNNRKRPLALRKEGIMKRNRKPRNESPPEQPLGR</sequence>
<dbReference type="PROSITE" id="PS00344">
    <property type="entry name" value="GATA_ZN_FINGER_1"/>
    <property type="match status" value="1"/>
</dbReference>
<feature type="domain" description="GATA-type" evidence="10">
    <location>
        <begin position="273"/>
        <end position="320"/>
    </location>
</feature>
<gene>
    <name evidence="11" type="ORF">CAUJ_LOCUS3190</name>
</gene>
<keyword evidence="4" id="KW-0862">Zinc</keyword>
<accession>A0A8S1GW39</accession>
<dbReference type="EMBL" id="CAJGYM010000006">
    <property type="protein sequence ID" value="CAD6187271.1"/>
    <property type="molecule type" value="Genomic_DNA"/>
</dbReference>
<dbReference type="SUPFAM" id="SSF57716">
    <property type="entry name" value="Glucocorticoid receptor-like (DNA-binding domain)"/>
    <property type="match status" value="1"/>
</dbReference>
<evidence type="ECO:0000256" key="3">
    <source>
        <dbReference type="ARBA" id="ARBA00022771"/>
    </source>
</evidence>
<dbReference type="GO" id="GO:0005634">
    <property type="term" value="C:nucleus"/>
    <property type="evidence" value="ECO:0007669"/>
    <property type="project" value="UniProtKB-SubCell"/>
</dbReference>
<evidence type="ECO:0000256" key="8">
    <source>
        <dbReference type="PROSITE-ProRule" id="PRU00094"/>
    </source>
</evidence>
<name>A0A8S1GW39_9PELO</name>
<dbReference type="GO" id="GO:0045944">
    <property type="term" value="P:positive regulation of transcription by RNA polymerase II"/>
    <property type="evidence" value="ECO:0007669"/>
    <property type="project" value="TreeGrafter"/>
</dbReference>
<dbReference type="AlphaFoldDB" id="A0A8S1GW39"/>
<evidence type="ECO:0000256" key="9">
    <source>
        <dbReference type="SAM" id="MobiDB-lite"/>
    </source>
</evidence>
<keyword evidence="2" id="KW-0479">Metal-binding</keyword>
<keyword evidence="12" id="KW-1185">Reference proteome</keyword>
<dbReference type="PROSITE" id="PS50114">
    <property type="entry name" value="GATA_ZN_FINGER_2"/>
    <property type="match status" value="1"/>
</dbReference>
<dbReference type="Gene3D" id="3.30.50.10">
    <property type="entry name" value="Erythroid Transcription Factor GATA-1, subunit A"/>
    <property type="match status" value="1"/>
</dbReference>
<evidence type="ECO:0000259" key="10">
    <source>
        <dbReference type="PROSITE" id="PS50114"/>
    </source>
</evidence>
<organism evidence="11 12">
    <name type="scientific">Caenorhabditis auriculariae</name>
    <dbReference type="NCBI Taxonomy" id="2777116"/>
    <lineage>
        <taxon>Eukaryota</taxon>
        <taxon>Metazoa</taxon>
        <taxon>Ecdysozoa</taxon>
        <taxon>Nematoda</taxon>
        <taxon>Chromadorea</taxon>
        <taxon>Rhabditida</taxon>
        <taxon>Rhabditina</taxon>
        <taxon>Rhabditomorpha</taxon>
        <taxon>Rhabditoidea</taxon>
        <taxon>Rhabditidae</taxon>
        <taxon>Peloderinae</taxon>
        <taxon>Caenorhabditis</taxon>
    </lineage>
</organism>
<dbReference type="GO" id="GO:0000978">
    <property type="term" value="F:RNA polymerase II cis-regulatory region sequence-specific DNA binding"/>
    <property type="evidence" value="ECO:0007669"/>
    <property type="project" value="TreeGrafter"/>
</dbReference>
<protein>
    <recommendedName>
        <fullName evidence="10">GATA-type domain-containing protein</fullName>
    </recommendedName>
</protein>
<dbReference type="InterPro" id="IPR013088">
    <property type="entry name" value="Znf_NHR/GATA"/>
</dbReference>
<dbReference type="GO" id="GO:0000122">
    <property type="term" value="P:negative regulation of transcription by RNA polymerase II"/>
    <property type="evidence" value="ECO:0007669"/>
    <property type="project" value="TreeGrafter"/>
</dbReference>
<dbReference type="PANTHER" id="PTHR10071:SF322">
    <property type="entry name" value="TRANSCRIPTION FACTOR ELT-3"/>
    <property type="match status" value="1"/>
</dbReference>
<reference evidence="11" key="1">
    <citation type="submission" date="2020-10" db="EMBL/GenBank/DDBJ databases">
        <authorList>
            <person name="Kikuchi T."/>
        </authorList>
    </citation>
    <scope>NUCLEOTIDE SEQUENCE</scope>
    <source>
        <strain evidence="11">NKZ352</strain>
    </source>
</reference>
<dbReference type="GO" id="GO:0000981">
    <property type="term" value="F:DNA-binding transcription factor activity, RNA polymerase II-specific"/>
    <property type="evidence" value="ECO:0007669"/>
    <property type="project" value="TreeGrafter"/>
</dbReference>
<dbReference type="SMART" id="SM00401">
    <property type="entry name" value="ZnF_GATA"/>
    <property type="match status" value="1"/>
</dbReference>
<dbReference type="GO" id="GO:0045165">
    <property type="term" value="P:cell fate commitment"/>
    <property type="evidence" value="ECO:0007669"/>
    <property type="project" value="TreeGrafter"/>
</dbReference>
<dbReference type="PRINTS" id="PR00619">
    <property type="entry name" value="GATAZNFINGER"/>
</dbReference>
<comment type="caution">
    <text evidence="11">The sequence shown here is derived from an EMBL/GenBank/DDBJ whole genome shotgun (WGS) entry which is preliminary data.</text>
</comment>
<evidence type="ECO:0000313" key="11">
    <source>
        <dbReference type="EMBL" id="CAD6187271.1"/>
    </source>
</evidence>
<keyword evidence="5" id="KW-0805">Transcription regulation</keyword>
<dbReference type="OrthoDB" id="515401at2759"/>
<evidence type="ECO:0000256" key="1">
    <source>
        <dbReference type="ARBA" id="ARBA00004123"/>
    </source>
</evidence>
<comment type="subcellular location">
    <subcellularLocation>
        <location evidence="1">Nucleus</location>
    </subcellularLocation>
</comment>
<evidence type="ECO:0000256" key="4">
    <source>
        <dbReference type="ARBA" id="ARBA00022833"/>
    </source>
</evidence>
<evidence type="ECO:0000256" key="7">
    <source>
        <dbReference type="ARBA" id="ARBA00023242"/>
    </source>
</evidence>
<feature type="region of interest" description="Disordered" evidence="9">
    <location>
        <begin position="311"/>
        <end position="336"/>
    </location>
</feature>
<dbReference type="Pfam" id="PF00320">
    <property type="entry name" value="GATA"/>
    <property type="match status" value="1"/>
</dbReference>
<dbReference type="Proteomes" id="UP000835052">
    <property type="component" value="Unassembled WGS sequence"/>
</dbReference>
<evidence type="ECO:0000256" key="2">
    <source>
        <dbReference type="ARBA" id="ARBA00022723"/>
    </source>
</evidence>
<proteinExistence type="predicted"/>
<evidence type="ECO:0000256" key="5">
    <source>
        <dbReference type="ARBA" id="ARBA00023015"/>
    </source>
</evidence>
<keyword evidence="7" id="KW-0539">Nucleus</keyword>
<dbReference type="PANTHER" id="PTHR10071">
    <property type="entry name" value="TRANSCRIPTION FACTOR GATA FAMILY MEMBER"/>
    <property type="match status" value="1"/>
</dbReference>
<dbReference type="GO" id="GO:0008270">
    <property type="term" value="F:zinc ion binding"/>
    <property type="evidence" value="ECO:0007669"/>
    <property type="project" value="UniProtKB-KW"/>
</dbReference>
<evidence type="ECO:0000256" key="6">
    <source>
        <dbReference type="ARBA" id="ARBA00023163"/>
    </source>
</evidence>
<dbReference type="InterPro" id="IPR000679">
    <property type="entry name" value="Znf_GATA"/>
</dbReference>
<keyword evidence="6" id="KW-0804">Transcription</keyword>
<keyword evidence="3 8" id="KW-0863">Zinc-finger</keyword>
<dbReference type="FunFam" id="3.30.50.10:FF:000045">
    <property type="entry name" value="Transcription factor elt-7"/>
    <property type="match status" value="1"/>
</dbReference>
<feature type="compositionally biased region" description="Basic and acidic residues" evidence="9">
    <location>
        <begin position="312"/>
        <end position="328"/>
    </location>
</feature>
<dbReference type="InterPro" id="IPR039355">
    <property type="entry name" value="Transcription_factor_GATA"/>
</dbReference>